<dbReference type="PANTHER" id="PTHR15680:SF9">
    <property type="entry name" value="LARGE RIBOSOMAL SUBUNIT PROTEIN BL19M"/>
    <property type="match status" value="1"/>
</dbReference>
<evidence type="ECO:0000256" key="7">
    <source>
        <dbReference type="ARBA" id="ARBA00035288"/>
    </source>
</evidence>
<dbReference type="AlphaFoldDB" id="A0A0P4WHJ8"/>
<dbReference type="InterPro" id="IPR001857">
    <property type="entry name" value="Ribosomal_bL19"/>
</dbReference>
<dbReference type="FunFam" id="2.30.30.790:FF:000002">
    <property type="entry name" value="39S ribosomal protein L19, mitochondrial"/>
    <property type="match status" value="1"/>
</dbReference>
<dbReference type="EMBL" id="GDRN01041830">
    <property type="protein sequence ID" value="JAI67082.1"/>
    <property type="molecule type" value="Transcribed_RNA"/>
</dbReference>
<reference evidence="9" key="1">
    <citation type="submission" date="2015-09" db="EMBL/GenBank/DDBJ databases">
        <title>Scylla olivacea transcriptome.</title>
        <authorList>
            <person name="Ikhwanuddin M."/>
        </authorList>
    </citation>
    <scope>NUCLEOTIDE SEQUENCE</scope>
</reference>
<keyword evidence="3" id="KW-0809">Transit peptide</keyword>
<dbReference type="GO" id="GO:0006412">
    <property type="term" value="P:translation"/>
    <property type="evidence" value="ECO:0007669"/>
    <property type="project" value="InterPro"/>
</dbReference>
<dbReference type="InterPro" id="IPR008991">
    <property type="entry name" value="Translation_prot_SH3-like_sf"/>
</dbReference>
<evidence type="ECO:0000313" key="9">
    <source>
        <dbReference type="EMBL" id="JAI67082.1"/>
    </source>
</evidence>
<dbReference type="GO" id="GO:0003735">
    <property type="term" value="F:structural constituent of ribosome"/>
    <property type="evidence" value="ECO:0007669"/>
    <property type="project" value="InterPro"/>
</dbReference>
<evidence type="ECO:0000256" key="5">
    <source>
        <dbReference type="ARBA" id="ARBA00023128"/>
    </source>
</evidence>
<dbReference type="GO" id="GO:0005762">
    <property type="term" value="C:mitochondrial large ribosomal subunit"/>
    <property type="evidence" value="ECO:0007669"/>
    <property type="project" value="TreeGrafter"/>
</dbReference>
<organism evidence="9">
    <name type="scientific">Scylla olivacea</name>
    <name type="common">Orange mud crab</name>
    <name type="synonym">Cancer olivacea</name>
    <dbReference type="NCBI Taxonomy" id="85551"/>
    <lineage>
        <taxon>Eukaryota</taxon>
        <taxon>Metazoa</taxon>
        <taxon>Ecdysozoa</taxon>
        <taxon>Arthropoda</taxon>
        <taxon>Crustacea</taxon>
        <taxon>Multicrustacea</taxon>
        <taxon>Malacostraca</taxon>
        <taxon>Eumalacostraca</taxon>
        <taxon>Eucarida</taxon>
        <taxon>Decapoda</taxon>
        <taxon>Pleocyemata</taxon>
        <taxon>Brachyura</taxon>
        <taxon>Eubrachyura</taxon>
        <taxon>Portunoidea</taxon>
        <taxon>Portunidae</taxon>
        <taxon>Portuninae</taxon>
        <taxon>Scylla</taxon>
    </lineage>
</organism>
<keyword evidence="4" id="KW-0689">Ribosomal protein</keyword>
<evidence type="ECO:0000256" key="2">
    <source>
        <dbReference type="ARBA" id="ARBA00005781"/>
    </source>
</evidence>
<evidence type="ECO:0000256" key="6">
    <source>
        <dbReference type="ARBA" id="ARBA00023274"/>
    </source>
</evidence>
<comment type="subcellular location">
    <subcellularLocation>
        <location evidence="1">Mitochondrion</location>
    </subcellularLocation>
</comment>
<name>A0A0P4WHJ8_SCYOL</name>
<keyword evidence="5" id="KW-0496">Mitochondrion</keyword>
<proteinExistence type="inferred from homology"/>
<evidence type="ECO:0000256" key="1">
    <source>
        <dbReference type="ARBA" id="ARBA00004173"/>
    </source>
</evidence>
<evidence type="ECO:0000256" key="4">
    <source>
        <dbReference type="ARBA" id="ARBA00022980"/>
    </source>
</evidence>
<dbReference type="SUPFAM" id="SSF50104">
    <property type="entry name" value="Translation proteins SH3-like domain"/>
    <property type="match status" value="1"/>
</dbReference>
<dbReference type="InterPro" id="IPR038657">
    <property type="entry name" value="Ribosomal_bL19_sf"/>
</dbReference>
<sequence length="300" mass="34816">MVMAVVAAAALRSSSTRLSRLLPGLCGEAWGHQAQRGAVLRVLPFIPTQDPDVIKKMPEDFRAVYPEFLPGPKPEYRNRLREKLERQDMLARRSVMPIPEFYVGSIMAVTVADPNASGKNNRFVGICIQRGDAGLRAWFILRNVVDHQGVEIKYEMYSPLLQSIEVLRLEKRLDDELLYLRDALPIYSTFPLDMEPEVMQEGAPVPVNPIKVQLKPRPWHERWERKNLQGVMDLGLPERFYKKAKLHEKPWEKYDLMKEYRATIPEEEQADIFREISPHYPLMESTRRRGKRKRVLPSIS</sequence>
<accession>A0A0P4WHJ8</accession>
<comment type="similarity">
    <text evidence="2">Belongs to the bacterial ribosomal protein bL19 family.</text>
</comment>
<protein>
    <recommendedName>
        <fullName evidence="7">Large ribosomal subunit protein bL19m</fullName>
    </recommendedName>
    <alternativeName>
        <fullName evidence="8">39S ribosomal protein L19, mitochondrial</fullName>
    </alternativeName>
</protein>
<evidence type="ECO:0000256" key="8">
    <source>
        <dbReference type="ARBA" id="ARBA00035359"/>
    </source>
</evidence>
<keyword evidence="6" id="KW-0687">Ribonucleoprotein</keyword>
<dbReference type="PANTHER" id="PTHR15680">
    <property type="entry name" value="RIBOSOMAL PROTEIN L19"/>
    <property type="match status" value="1"/>
</dbReference>
<dbReference type="Gene3D" id="2.30.30.790">
    <property type="match status" value="1"/>
</dbReference>
<evidence type="ECO:0000256" key="3">
    <source>
        <dbReference type="ARBA" id="ARBA00022946"/>
    </source>
</evidence>
<dbReference type="Pfam" id="PF01245">
    <property type="entry name" value="Ribosomal_L19"/>
    <property type="match status" value="1"/>
</dbReference>